<dbReference type="InterPro" id="IPR032719">
    <property type="entry name" value="WbsX"/>
</dbReference>
<accession>A0ABU9JL68</accession>
<name>A0ABU9JL68_9GAMM</name>
<dbReference type="Pfam" id="PF14307">
    <property type="entry name" value="Glyco_tran_WbsX"/>
    <property type="match status" value="1"/>
</dbReference>
<dbReference type="RefSeq" id="WP_037553011.1">
    <property type="nucleotide sequence ID" value="NZ_JBBYHY010000004.1"/>
</dbReference>
<reference evidence="3 4" key="1">
    <citation type="submission" date="2024-04" db="EMBL/GenBank/DDBJ databases">
        <title>Bacterial endophytes with biocontrol capabilities against important plant pathogens.</title>
        <authorList>
            <person name="Alayande K.A."/>
        </authorList>
    </citation>
    <scope>NUCLEOTIDE SEQUENCE [LARGE SCALE GENOMIC DNA]</scope>
    <source>
        <strain evidence="3 4">KV22</strain>
    </source>
</reference>
<evidence type="ECO:0000259" key="2">
    <source>
        <dbReference type="Pfam" id="PF00535"/>
    </source>
</evidence>
<dbReference type="CDD" id="cd11579">
    <property type="entry name" value="Glyco_tran_WbsX"/>
    <property type="match status" value="1"/>
</dbReference>
<keyword evidence="4" id="KW-1185">Reference proteome</keyword>
<dbReference type="PANTHER" id="PTHR41244">
    <property type="entry name" value="RHAMNAN SYNTHESIS F"/>
    <property type="match status" value="1"/>
</dbReference>
<dbReference type="SUPFAM" id="SSF53756">
    <property type="entry name" value="UDP-Glycosyltransferase/glycogen phosphorylase"/>
    <property type="match status" value="1"/>
</dbReference>
<evidence type="ECO:0000313" key="4">
    <source>
        <dbReference type="Proteomes" id="UP001455088"/>
    </source>
</evidence>
<evidence type="ECO:0000259" key="1">
    <source>
        <dbReference type="Pfam" id="PF00534"/>
    </source>
</evidence>
<dbReference type="CDD" id="cd00761">
    <property type="entry name" value="Glyco_tranf_GTA_type"/>
    <property type="match status" value="1"/>
</dbReference>
<proteinExistence type="predicted"/>
<dbReference type="PANTHER" id="PTHR41244:SF1">
    <property type="entry name" value="GLYCOSYLTRANSFERASE"/>
    <property type="match status" value="1"/>
</dbReference>
<protein>
    <submittedName>
        <fullName evidence="3">Glycoside hydrolase family 99-like domain-containing protein</fullName>
    </submittedName>
</protein>
<sequence>MQKDQKAGKLGAAARRIYMAVPGWNTRLALKDFLFRNFGVVFSGTNAYRRWKTFGAGQEFAVATGGAQSPPAATAAIVAETVEVSAVARIYADGFDTASGVRGPEYVELPTSLQPPASLRFKTIAFYLPQFHPFDENDAWWGRGFTEWTNVSKAVPQFQGHRQPHLPGELGFYDLRLMDVMQRQAELAKLYGVHGFCFHHYWFSGHRLMERPVDQLLAHPEIDLPFCICWANENWTRRWDGHENDVLIGQNYTADNDIAFIRDAMPYLSDARYIRIDGRPLLIIYRPSLLPDARKSLEVWRTYAREQGLGELFIAMVQFDVDDPRTYGFDAALEFPPHKVARGLSSINHTLEIANPRYEGYVVDYREMAERSRTWPDEDYPLFKGVTPRWDNEARKPGRGYTFAHSSPSEYQRWLESAGEFALAKPVRGESVVFINAWNEWAEGAHLEPDRHYGYAFLQATRNVTAGTDRPRIALISHDAHPHGAQYLALNMARKLASGLGLDVHVILLEDGRLRDQFAECATVHLLGDGDPRMLAQELRQLGVRSVLANTAVSGRVVKALSDAGLPVVSLIHELPGVIKSYGLEPALADISSVASRIVVASDAVRDGLQPFLDEAGNSKVVKLPQGLFAANRHRGRRDRSAARLAIRQRLGLKPADRLVLSVGYADARKGVDLLAEAVASAFSQRPDVHVVWVGHREEAACEAAEKVLRRHGMLERFHFAGLDFDTDDYYAGADVYALASREDPFPSVVLEALSVELPVVAFAGTGGGADLVAQHQAGLVVPPLDATAYGAALARLMDDPGLRSTTGAAGRRLVNAEFSFRSYLLDLLDLAGHRIPRVSVIVPNYNYAHYLEERLASVYGQDFPLYEVIILDDASSDGSMEELERLWPQLDPEPRLEASTDNSGSVFRQWMKGVSLARGEYVWIAEADDLSKPGFLRSLVDLLESNPRSVLAYSQSEQIDEFAEVMAGDYLEYTNDLSRDRWRASYSAMGAEEVEAGLAVKNTLPNVSAVLFRREPLLQVMQSHIEEITQYRIAGDWLVYLLLLREGGLSFNAESLNQHRRHGNSVTLGSKAQGHLDEIRSLHAHAQRLFPLSAATRAAAASYEDKLRTHFGLRNAPVDAE</sequence>
<gene>
    <name evidence="3" type="ORF">AAE039_08440</name>
</gene>
<feature type="domain" description="Glycosyl transferase family 1" evidence="1">
    <location>
        <begin position="646"/>
        <end position="813"/>
    </location>
</feature>
<feature type="domain" description="Glycosyltransferase 2-like" evidence="2">
    <location>
        <begin position="840"/>
        <end position="958"/>
    </location>
</feature>
<dbReference type="InterPro" id="IPR001173">
    <property type="entry name" value="Glyco_trans_2-like"/>
</dbReference>
<dbReference type="Gene3D" id="3.90.550.10">
    <property type="entry name" value="Spore Coat Polysaccharide Biosynthesis Protein SpsA, Chain A"/>
    <property type="match status" value="1"/>
</dbReference>
<dbReference type="Proteomes" id="UP001455088">
    <property type="component" value="Unassembled WGS sequence"/>
</dbReference>
<organism evidence="3 4">
    <name type="scientific">Stenotrophomonas bentonitica</name>
    <dbReference type="NCBI Taxonomy" id="1450134"/>
    <lineage>
        <taxon>Bacteria</taxon>
        <taxon>Pseudomonadati</taxon>
        <taxon>Pseudomonadota</taxon>
        <taxon>Gammaproteobacteria</taxon>
        <taxon>Lysobacterales</taxon>
        <taxon>Lysobacteraceae</taxon>
        <taxon>Stenotrophomonas</taxon>
    </lineage>
</organism>
<evidence type="ECO:0000313" key="3">
    <source>
        <dbReference type="EMBL" id="MEL3953589.1"/>
    </source>
</evidence>
<dbReference type="SUPFAM" id="SSF53448">
    <property type="entry name" value="Nucleotide-diphospho-sugar transferases"/>
    <property type="match status" value="1"/>
</dbReference>
<dbReference type="Pfam" id="PF00535">
    <property type="entry name" value="Glycos_transf_2"/>
    <property type="match status" value="1"/>
</dbReference>
<comment type="caution">
    <text evidence="3">The sequence shown here is derived from an EMBL/GenBank/DDBJ whole genome shotgun (WGS) entry which is preliminary data.</text>
</comment>
<dbReference type="InterPro" id="IPR001296">
    <property type="entry name" value="Glyco_trans_1"/>
</dbReference>
<dbReference type="Gene3D" id="3.40.50.2000">
    <property type="entry name" value="Glycogen Phosphorylase B"/>
    <property type="match status" value="2"/>
</dbReference>
<dbReference type="InterPro" id="IPR029044">
    <property type="entry name" value="Nucleotide-diphossugar_trans"/>
</dbReference>
<dbReference type="Pfam" id="PF00534">
    <property type="entry name" value="Glycos_transf_1"/>
    <property type="match status" value="1"/>
</dbReference>
<dbReference type="Gene3D" id="3.20.20.80">
    <property type="entry name" value="Glycosidases"/>
    <property type="match status" value="1"/>
</dbReference>
<dbReference type="CDD" id="cd03801">
    <property type="entry name" value="GT4_PimA-like"/>
    <property type="match status" value="1"/>
</dbReference>
<dbReference type="EMBL" id="JBBYHY010000004">
    <property type="protein sequence ID" value="MEL3953589.1"/>
    <property type="molecule type" value="Genomic_DNA"/>
</dbReference>